<dbReference type="RefSeq" id="WP_109940605.1">
    <property type="nucleotide sequence ID" value="NZ_CP176366.1"/>
</dbReference>
<name>A0A2V2N3W7_9EURY</name>
<reference evidence="1 2" key="1">
    <citation type="submission" date="2018-05" db="EMBL/GenBank/DDBJ databases">
        <title>Draft genome of Methanospirillum stamsii Pt1.</title>
        <authorList>
            <person name="Dueholm M.S."/>
            <person name="Nielsen P.H."/>
            <person name="Bakmann L.F."/>
            <person name="Otzen D.E."/>
        </authorList>
    </citation>
    <scope>NUCLEOTIDE SEQUENCE [LARGE SCALE GENOMIC DNA]</scope>
    <source>
        <strain evidence="1 2">Pt1</strain>
    </source>
</reference>
<keyword evidence="2" id="KW-1185">Reference proteome</keyword>
<organism evidence="1 2">
    <name type="scientific">Methanospirillum stamsii</name>
    <dbReference type="NCBI Taxonomy" id="1277351"/>
    <lineage>
        <taxon>Archaea</taxon>
        <taxon>Methanobacteriati</taxon>
        <taxon>Methanobacteriota</taxon>
        <taxon>Stenosarchaea group</taxon>
        <taxon>Methanomicrobia</taxon>
        <taxon>Methanomicrobiales</taxon>
        <taxon>Methanospirillaceae</taxon>
        <taxon>Methanospirillum</taxon>
    </lineage>
</organism>
<evidence type="ECO:0000313" key="1">
    <source>
        <dbReference type="EMBL" id="PWR74842.1"/>
    </source>
</evidence>
<dbReference type="EMBL" id="QGMZ01000015">
    <property type="protein sequence ID" value="PWR74842.1"/>
    <property type="molecule type" value="Genomic_DNA"/>
</dbReference>
<comment type="caution">
    <text evidence="1">The sequence shown here is derived from an EMBL/GenBank/DDBJ whole genome shotgun (WGS) entry which is preliminary data.</text>
</comment>
<accession>A0A2V2N3W7</accession>
<dbReference type="Proteomes" id="UP000245934">
    <property type="component" value="Unassembled WGS sequence"/>
</dbReference>
<proteinExistence type="predicted"/>
<protein>
    <submittedName>
        <fullName evidence="1">Uncharacterized protein</fullName>
    </submittedName>
</protein>
<gene>
    <name evidence="1" type="ORF">DLD82_08060</name>
</gene>
<dbReference type="GeneID" id="97610544"/>
<evidence type="ECO:0000313" key="2">
    <source>
        <dbReference type="Proteomes" id="UP000245934"/>
    </source>
</evidence>
<dbReference type="AlphaFoldDB" id="A0A2V2N3W7"/>
<sequence>MEHRVISVATRDELAHRFGKHIVDAAEEEGLITVIASDYERGRLFGEWSALHEAWEIIEKSEKKSEMLDKMLLLFQRNKEQSQHEQEAYTEFITKCHQLREAMA</sequence>